<gene>
    <name evidence="9" type="ORF">FisN_10Hh025</name>
</gene>
<dbReference type="SUPFAM" id="SSF103473">
    <property type="entry name" value="MFS general substrate transporter"/>
    <property type="match status" value="1"/>
</dbReference>
<feature type="transmembrane region" description="Helical" evidence="7">
    <location>
        <begin position="127"/>
        <end position="147"/>
    </location>
</feature>
<dbReference type="Proteomes" id="UP000198406">
    <property type="component" value="Unassembled WGS sequence"/>
</dbReference>
<feature type="transmembrane region" description="Helical" evidence="7">
    <location>
        <begin position="420"/>
        <end position="441"/>
    </location>
</feature>
<feature type="transmembrane region" description="Helical" evidence="7">
    <location>
        <begin position="86"/>
        <end position="106"/>
    </location>
</feature>
<evidence type="ECO:0000256" key="5">
    <source>
        <dbReference type="ARBA" id="ARBA00023136"/>
    </source>
</evidence>
<keyword evidence="2" id="KW-0813">Transport</keyword>
<proteinExistence type="predicted"/>
<keyword evidence="10" id="KW-1185">Reference proteome</keyword>
<dbReference type="GO" id="GO:0016020">
    <property type="term" value="C:membrane"/>
    <property type="evidence" value="ECO:0007669"/>
    <property type="project" value="UniProtKB-SubCell"/>
</dbReference>
<dbReference type="PANTHER" id="PTHR23504">
    <property type="entry name" value="MAJOR FACILITATOR SUPERFAMILY DOMAIN-CONTAINING PROTEIN 10"/>
    <property type="match status" value="1"/>
</dbReference>
<accession>A0A1Z5K5F7</accession>
<name>A0A1Z5K5F7_FISSO</name>
<dbReference type="InParanoid" id="A0A1Z5K5F7"/>
<dbReference type="Gene3D" id="1.20.1250.20">
    <property type="entry name" value="MFS general substrate transporter like domains"/>
    <property type="match status" value="1"/>
</dbReference>
<feature type="transmembrane region" description="Helical" evidence="7">
    <location>
        <begin position="34"/>
        <end position="51"/>
    </location>
</feature>
<feature type="domain" description="Major facilitator superfamily (MFS) profile" evidence="8">
    <location>
        <begin position="1"/>
        <end position="469"/>
    </location>
</feature>
<evidence type="ECO:0000259" key="8">
    <source>
        <dbReference type="PROSITE" id="PS50850"/>
    </source>
</evidence>
<dbReference type="AlphaFoldDB" id="A0A1Z5K5F7"/>
<dbReference type="InterPro" id="IPR011701">
    <property type="entry name" value="MFS"/>
</dbReference>
<sequence>MLTHSYLLISVVPYAGYMAIELIDGINSETCGKYAGFIAASFMAGRAFTSLPWGMAADRYGRVFVLLSSLLLSAVFSLGFGTSRQFTWALVFRFSLGLSNGIVATLKTIVSEICRGNEKDETDMMSLVIGMWGFGFLVSPVVSGILAEPQKQYASVQWLRQGWIGWILKAYPFLLPNLLGAVLCLIAALLVYLFVAETLPTSRLRDPRLLLQDATQVLCRCCKRSTRYQTVPVLKEHDSDIGVFVEASIPEKESDNTVSMKDLWTRRVTRISLLIYWVYSFVGLTVDELFPLFCMSQVAGFGLSEKEIGEILALVGLIFISFQYFLYSTIYDRFGLLGSLRMGALVSSPALLLLPLAVLMNHGSEAGTLKWTTYFFLAIMMAIYRIFGFVFFTSITVLTNRSVPSEQRATMNGLSMLGGSAAKALGPVFAGFLASQSVAWMGSSASILMYGVVGMIGTLVALSTYTMLSQDDLNRQTLSTDDGDYAEDNKETTIELTESSESSIT</sequence>
<keyword evidence="4 7" id="KW-1133">Transmembrane helix</keyword>
<dbReference type="InterPro" id="IPR020846">
    <property type="entry name" value="MFS_dom"/>
</dbReference>
<feature type="transmembrane region" description="Helical" evidence="7">
    <location>
        <begin position="63"/>
        <end position="80"/>
    </location>
</feature>
<evidence type="ECO:0000256" key="6">
    <source>
        <dbReference type="SAM" id="MobiDB-lite"/>
    </source>
</evidence>
<dbReference type="GO" id="GO:0022857">
    <property type="term" value="F:transmembrane transporter activity"/>
    <property type="evidence" value="ECO:0007669"/>
    <property type="project" value="InterPro"/>
</dbReference>
<keyword evidence="3 7" id="KW-0812">Transmembrane</keyword>
<feature type="transmembrane region" description="Helical" evidence="7">
    <location>
        <begin position="342"/>
        <end position="362"/>
    </location>
</feature>
<keyword evidence="5 7" id="KW-0472">Membrane</keyword>
<evidence type="ECO:0000256" key="1">
    <source>
        <dbReference type="ARBA" id="ARBA00004141"/>
    </source>
</evidence>
<comment type="caution">
    <text evidence="9">The sequence shown here is derived from an EMBL/GenBank/DDBJ whole genome shotgun (WGS) entry which is preliminary data.</text>
</comment>
<reference evidence="9 10" key="1">
    <citation type="journal article" date="2015" name="Plant Cell">
        <title>Oil accumulation by the oleaginous diatom Fistulifera solaris as revealed by the genome and transcriptome.</title>
        <authorList>
            <person name="Tanaka T."/>
            <person name="Maeda Y."/>
            <person name="Veluchamy A."/>
            <person name="Tanaka M."/>
            <person name="Abida H."/>
            <person name="Marechal E."/>
            <person name="Bowler C."/>
            <person name="Muto M."/>
            <person name="Sunaga Y."/>
            <person name="Tanaka M."/>
            <person name="Yoshino T."/>
            <person name="Taniguchi T."/>
            <person name="Fukuda Y."/>
            <person name="Nemoto M."/>
            <person name="Matsumoto M."/>
            <person name="Wong P.S."/>
            <person name="Aburatani S."/>
            <person name="Fujibuchi W."/>
        </authorList>
    </citation>
    <scope>NUCLEOTIDE SEQUENCE [LARGE SCALE GENOMIC DNA]</scope>
    <source>
        <strain evidence="9 10">JPCC DA0580</strain>
    </source>
</reference>
<protein>
    <recommendedName>
        <fullName evidence="8">Major facilitator superfamily (MFS) profile domain-containing protein</fullName>
    </recommendedName>
</protein>
<feature type="transmembrane region" description="Helical" evidence="7">
    <location>
        <begin position="274"/>
        <end position="299"/>
    </location>
</feature>
<dbReference type="Pfam" id="PF07690">
    <property type="entry name" value="MFS_1"/>
    <property type="match status" value="1"/>
</dbReference>
<evidence type="ECO:0000256" key="2">
    <source>
        <dbReference type="ARBA" id="ARBA00022448"/>
    </source>
</evidence>
<dbReference type="PROSITE" id="PS50850">
    <property type="entry name" value="MFS"/>
    <property type="match status" value="1"/>
</dbReference>
<dbReference type="PANTHER" id="PTHR23504:SF15">
    <property type="entry name" value="MAJOR FACILITATOR SUPERFAMILY (MFS) PROFILE DOMAIN-CONTAINING PROTEIN"/>
    <property type="match status" value="1"/>
</dbReference>
<evidence type="ECO:0000256" key="3">
    <source>
        <dbReference type="ARBA" id="ARBA00022692"/>
    </source>
</evidence>
<feature type="transmembrane region" description="Helical" evidence="7">
    <location>
        <begin position="374"/>
        <end position="399"/>
    </location>
</feature>
<feature type="transmembrane region" description="Helical" evidence="7">
    <location>
        <begin position="173"/>
        <end position="195"/>
    </location>
</feature>
<evidence type="ECO:0000313" key="9">
    <source>
        <dbReference type="EMBL" id="GAX21446.1"/>
    </source>
</evidence>
<organism evidence="9 10">
    <name type="scientific">Fistulifera solaris</name>
    <name type="common">Oleaginous diatom</name>
    <dbReference type="NCBI Taxonomy" id="1519565"/>
    <lineage>
        <taxon>Eukaryota</taxon>
        <taxon>Sar</taxon>
        <taxon>Stramenopiles</taxon>
        <taxon>Ochrophyta</taxon>
        <taxon>Bacillariophyta</taxon>
        <taxon>Bacillariophyceae</taxon>
        <taxon>Bacillariophycidae</taxon>
        <taxon>Naviculales</taxon>
        <taxon>Naviculaceae</taxon>
        <taxon>Fistulifera</taxon>
    </lineage>
</organism>
<comment type="subcellular location">
    <subcellularLocation>
        <location evidence="1">Membrane</location>
        <topology evidence="1">Multi-pass membrane protein</topology>
    </subcellularLocation>
</comment>
<dbReference type="EMBL" id="BDSP01000167">
    <property type="protein sequence ID" value="GAX21446.1"/>
    <property type="molecule type" value="Genomic_DNA"/>
</dbReference>
<feature type="transmembrane region" description="Helical" evidence="7">
    <location>
        <begin position="311"/>
        <end position="330"/>
    </location>
</feature>
<evidence type="ECO:0000313" key="10">
    <source>
        <dbReference type="Proteomes" id="UP000198406"/>
    </source>
</evidence>
<feature type="transmembrane region" description="Helical" evidence="7">
    <location>
        <begin position="447"/>
        <end position="468"/>
    </location>
</feature>
<evidence type="ECO:0000256" key="7">
    <source>
        <dbReference type="SAM" id="Phobius"/>
    </source>
</evidence>
<feature type="compositionally biased region" description="Low complexity" evidence="6">
    <location>
        <begin position="494"/>
        <end position="505"/>
    </location>
</feature>
<dbReference type="OrthoDB" id="26679at2759"/>
<evidence type="ECO:0000256" key="4">
    <source>
        <dbReference type="ARBA" id="ARBA00022989"/>
    </source>
</evidence>
<dbReference type="InterPro" id="IPR036259">
    <property type="entry name" value="MFS_trans_sf"/>
</dbReference>
<feature type="region of interest" description="Disordered" evidence="6">
    <location>
        <begin position="478"/>
        <end position="505"/>
    </location>
</feature>